<organism evidence="3 4">
    <name type="scientific">Malus domestica</name>
    <name type="common">Apple</name>
    <name type="synonym">Pyrus malus</name>
    <dbReference type="NCBI Taxonomy" id="3750"/>
    <lineage>
        <taxon>Eukaryota</taxon>
        <taxon>Viridiplantae</taxon>
        <taxon>Streptophyta</taxon>
        <taxon>Embryophyta</taxon>
        <taxon>Tracheophyta</taxon>
        <taxon>Spermatophyta</taxon>
        <taxon>Magnoliopsida</taxon>
        <taxon>eudicotyledons</taxon>
        <taxon>Gunneridae</taxon>
        <taxon>Pentapetalae</taxon>
        <taxon>rosids</taxon>
        <taxon>fabids</taxon>
        <taxon>Rosales</taxon>
        <taxon>Rosaceae</taxon>
        <taxon>Amygdaloideae</taxon>
        <taxon>Maleae</taxon>
        <taxon>Malus</taxon>
    </lineage>
</organism>
<evidence type="ECO:0000256" key="2">
    <source>
        <dbReference type="ARBA" id="ARBA00022786"/>
    </source>
</evidence>
<keyword evidence="4" id="KW-1185">Reference proteome</keyword>
<dbReference type="Gene3D" id="3.10.110.10">
    <property type="entry name" value="Ubiquitin Conjugating Enzyme"/>
    <property type="match status" value="1"/>
</dbReference>
<dbReference type="PANTHER" id="PTHR46116">
    <property type="entry name" value="(E3-INDEPENDENT) E2 UBIQUITIN-CONJUGATING ENZYME"/>
    <property type="match status" value="1"/>
</dbReference>
<dbReference type="SUPFAM" id="SSF54495">
    <property type="entry name" value="UBC-like"/>
    <property type="match status" value="1"/>
</dbReference>
<accession>A0A498K6Z2</accession>
<dbReference type="AlphaFoldDB" id="A0A498K6Z2"/>
<dbReference type="STRING" id="3750.A0A498K6Z2"/>
<dbReference type="EMBL" id="RDQH01000330">
    <property type="protein sequence ID" value="RXI01433.1"/>
    <property type="molecule type" value="Genomic_DNA"/>
</dbReference>
<keyword evidence="2" id="KW-0833">Ubl conjugation pathway</keyword>
<dbReference type="GO" id="GO:0061631">
    <property type="term" value="F:ubiquitin conjugating enzyme activity"/>
    <property type="evidence" value="ECO:0007669"/>
    <property type="project" value="TreeGrafter"/>
</dbReference>
<protein>
    <submittedName>
        <fullName evidence="3">Uncharacterized protein</fullName>
    </submittedName>
</protein>
<reference evidence="3 4" key="1">
    <citation type="submission" date="2018-10" db="EMBL/GenBank/DDBJ databases">
        <title>A high-quality apple genome assembly.</title>
        <authorList>
            <person name="Hu J."/>
        </authorList>
    </citation>
    <scope>NUCLEOTIDE SEQUENCE [LARGE SCALE GENOMIC DNA]</scope>
    <source>
        <strain evidence="4">cv. HFTH1</strain>
        <tissue evidence="3">Young leaf</tissue>
    </source>
</reference>
<evidence type="ECO:0000313" key="4">
    <source>
        <dbReference type="Proteomes" id="UP000290289"/>
    </source>
</evidence>
<dbReference type="PANTHER" id="PTHR46116:SF41">
    <property type="entry name" value="UBIQUITIN-CONJUGATING ENZYME E2 25-RELATED"/>
    <property type="match status" value="1"/>
</dbReference>
<evidence type="ECO:0000313" key="3">
    <source>
        <dbReference type="EMBL" id="RXI01433.1"/>
    </source>
</evidence>
<dbReference type="InterPro" id="IPR016135">
    <property type="entry name" value="UBQ-conjugating_enzyme/RWD"/>
</dbReference>
<keyword evidence="1" id="KW-0808">Transferase</keyword>
<name>A0A498K6Z2_MALDO</name>
<comment type="caution">
    <text evidence="3">The sequence shown here is derived from an EMBL/GenBank/DDBJ whole genome shotgun (WGS) entry which is preliminary data.</text>
</comment>
<gene>
    <name evidence="3" type="ORF">DVH24_014782</name>
</gene>
<evidence type="ECO:0000256" key="1">
    <source>
        <dbReference type="ARBA" id="ARBA00022679"/>
    </source>
</evidence>
<sequence>MDCVRAVIVGAEGTPYHDGLFFFDVCFPSGYPNVPPEKVLFVFWNRLQSARLEDLRPKVNGKRSGIEKQKGLEKAAKLQNQHLGYPCLFAVSPFSQIQYLGHSSSLYLSEKTDMFYATQKRMLPNAYWLFTVYYTSALPLASSLAVDQSFSQLHLKCFACIRFVFMEVISKGSQAGVQRFDSNLWFWGLELDLSSLGAVSFNSRIKSTLNWLPLDSQAVYCPVAVDEYSATVMEEALNGVVTTHPLPLEPSIMKKVTIILDQEEIGGLSVCLQMVEASWVGKSSITGAYPYRGNEDGS</sequence>
<proteinExistence type="predicted"/>
<dbReference type="Proteomes" id="UP000290289">
    <property type="component" value="Chromosome 4"/>
</dbReference>